<dbReference type="InterPro" id="IPR036397">
    <property type="entry name" value="RNaseH_sf"/>
</dbReference>
<keyword evidence="4" id="KW-1185">Reference proteome</keyword>
<organism evidence="3 4">
    <name type="scientific">Oopsacas minuta</name>
    <dbReference type="NCBI Taxonomy" id="111878"/>
    <lineage>
        <taxon>Eukaryota</taxon>
        <taxon>Metazoa</taxon>
        <taxon>Porifera</taxon>
        <taxon>Hexactinellida</taxon>
        <taxon>Hexasterophora</taxon>
        <taxon>Lyssacinosida</taxon>
        <taxon>Leucopsacidae</taxon>
        <taxon>Oopsacas</taxon>
    </lineage>
</organism>
<evidence type="ECO:0000259" key="2">
    <source>
        <dbReference type="Pfam" id="PF17906"/>
    </source>
</evidence>
<reference evidence="3 4" key="1">
    <citation type="journal article" date="2023" name="BMC Biol.">
        <title>The compact genome of the sponge Oopsacas minuta (Hexactinellida) is lacking key metazoan core genes.</title>
        <authorList>
            <person name="Santini S."/>
            <person name="Schenkelaars Q."/>
            <person name="Jourda C."/>
            <person name="Duchesne M."/>
            <person name="Belahbib H."/>
            <person name="Rocher C."/>
            <person name="Selva M."/>
            <person name="Riesgo A."/>
            <person name="Vervoort M."/>
            <person name="Leys S.P."/>
            <person name="Kodjabachian L."/>
            <person name="Le Bivic A."/>
            <person name="Borchiellini C."/>
            <person name="Claverie J.M."/>
            <person name="Renard E."/>
        </authorList>
    </citation>
    <scope>NUCLEOTIDE SEQUENCE [LARGE SCALE GENOMIC DNA]</scope>
    <source>
        <strain evidence="3">SPO-2</strain>
    </source>
</reference>
<comment type="caution">
    <text evidence="3">The sequence shown here is derived from an EMBL/GenBank/DDBJ whole genome shotgun (WGS) entry which is preliminary data.</text>
</comment>
<dbReference type="Pfam" id="PF17906">
    <property type="entry name" value="HTH_48"/>
    <property type="match status" value="1"/>
</dbReference>
<gene>
    <name evidence="3" type="ORF">LOD99_15080</name>
</gene>
<dbReference type="InterPro" id="IPR001888">
    <property type="entry name" value="Transposase_1"/>
</dbReference>
<protein>
    <submittedName>
        <fullName evidence="3">Transposase</fullName>
    </submittedName>
</protein>
<dbReference type="Proteomes" id="UP001165289">
    <property type="component" value="Unassembled WGS sequence"/>
</dbReference>
<dbReference type="Gene3D" id="1.10.10.1450">
    <property type="match status" value="1"/>
</dbReference>
<evidence type="ECO:0000313" key="3">
    <source>
        <dbReference type="EMBL" id="KAI6658757.1"/>
    </source>
</evidence>
<sequence length="382" mass="44622">MDSSKEGKRQIIWYMWKKGKTGSYILREMQDIFGDECPSNATIYRWIERFDNGDEELHDDTVPGRRTSSKPTRKTFGSYSNGGWNLLHHYEPESKTQSKQWKKRAKPVSIKVEAAKSAGKRMATVFCDRGGNIHFDWLPEETTINSDYYVDELKELRQVIKRERQGKLTVAYCCNMTTQGSKDQNPTQSSIYKWYRQSRLGHTSLDDESRPGRPITAVTEENIDKVSELVTEDWQITVRQIAFEVSVSSETIETILHQHLGLKRFCSKLILSIYAAKVFQKDSRRWSEVITGDETWIYYYDIQSKQQSSKWIFEDEQPDSIPKQPRAVDKRMFAVFFSTRGIIEYVMLPEKHTVTATWYTEIVFRKCSKLSRGCVQRLVFAE</sequence>
<dbReference type="AlphaFoldDB" id="A0AAV7KBY9"/>
<dbReference type="PANTHER" id="PTHR46060">
    <property type="entry name" value="MARINER MOS1 TRANSPOSASE-LIKE PROTEIN"/>
    <property type="match status" value="1"/>
</dbReference>
<dbReference type="Gene3D" id="3.30.420.10">
    <property type="entry name" value="Ribonuclease H-like superfamily/Ribonuclease H"/>
    <property type="match status" value="2"/>
</dbReference>
<evidence type="ECO:0000256" key="1">
    <source>
        <dbReference type="SAM" id="MobiDB-lite"/>
    </source>
</evidence>
<dbReference type="InterPro" id="IPR041426">
    <property type="entry name" value="Mos1_HTH"/>
</dbReference>
<feature type="region of interest" description="Disordered" evidence="1">
    <location>
        <begin position="55"/>
        <end position="75"/>
    </location>
</feature>
<feature type="domain" description="Mos1 transposase HTH" evidence="2">
    <location>
        <begin position="9"/>
        <end position="54"/>
    </location>
</feature>
<dbReference type="EMBL" id="JAKMXF010000077">
    <property type="protein sequence ID" value="KAI6658757.1"/>
    <property type="molecule type" value="Genomic_DNA"/>
</dbReference>
<dbReference type="InterPro" id="IPR052709">
    <property type="entry name" value="Transposase-MT_Hybrid"/>
</dbReference>
<dbReference type="Pfam" id="PF01359">
    <property type="entry name" value="Transposase_1"/>
    <property type="match status" value="2"/>
</dbReference>
<proteinExistence type="predicted"/>
<name>A0AAV7KBY9_9METZ</name>
<evidence type="ECO:0000313" key="4">
    <source>
        <dbReference type="Proteomes" id="UP001165289"/>
    </source>
</evidence>
<accession>A0AAV7KBY9</accession>
<dbReference type="GO" id="GO:0003676">
    <property type="term" value="F:nucleic acid binding"/>
    <property type="evidence" value="ECO:0007669"/>
    <property type="project" value="InterPro"/>
</dbReference>
<dbReference type="PANTHER" id="PTHR46060:SF1">
    <property type="entry name" value="MARINER MOS1 TRANSPOSASE-LIKE PROTEIN"/>
    <property type="match status" value="1"/>
</dbReference>